<dbReference type="Pfam" id="PF22422">
    <property type="entry name" value="MGH1-like_GH"/>
    <property type="match status" value="1"/>
</dbReference>
<dbReference type="PANTHER" id="PTHR10412">
    <property type="entry name" value="MANNOSYL-OLIGOSACCHARIDE GLUCOSIDASE"/>
    <property type="match status" value="1"/>
</dbReference>
<proteinExistence type="inferred from homology"/>
<dbReference type="RefSeq" id="WP_341470129.1">
    <property type="nucleotide sequence ID" value="NZ_CP128400.1"/>
</dbReference>
<sequence>MNGHQALGYLSRNDKWFLGGGKMVIWAPEFPLWLDKPGYWDHACFLDYRVGPIFTLAILDEKRREIEPTFVERFWQPDHSSHLYRVKSRDLIITERRALLPWDVLVSTFEFANSLKQEQNFDLVLWSAQDSEGSVRGGSISEIESLRTRKEDGSIVWQRGVRDSQIPTNAADPEAGVMMRYNVALGGSIRAESYSVKVSDRQPNYPRFKYSPFYEKLSEYGNLGNEEPSVWIRNPNGLVYLGLHYKISLPPGGKVTFSAYASIAATEETALTGLNLARRSDSLMRDKQPAAAAPVPDPYNLGAAANNLAEPRYAEPIQGRAAERERRPTFPAKKHWSEYFENLPDFTCSDPYLQKYYWYRYYGLKLNTIVAGSDERLGLPYPCVFEGINLGWFRQHITYSAQCHMLEARWMHDPALAQGSLLNFIQNQQPDGAFPGVIKNIYRGNRELTSNVAFYHANWGMGVRELYRVHPDRTFLEKVFQPLSRYAEYFDNERDKEQSGLYDVINHWETGQEFMNRYQQVDPQSDSGGNLRLKGLDATVYIYQLQDTLAWMADELGNPYDAERWRIAAEKTRRSILSMMWDLGQEFFYDVNPSTMHRITAKAAVGFYPFMAGLGGKEHLGAFYKHLFNEKEFWTPFPAPSSSRDDEYFSPDGEWKERRLVCPWNGRTWLMTNSHVAESLCRASQELDPNLQPKAVEFLNKFIRMLFLDGDVERPSSYEYYNPLTGQAPFFRGTEDYMHSWIADLIIKYVAGVQPQDKGRVLIRPLPFNLDYFTLDRIKIADHWLKITWRKEPNMPESPLRKASVSAPVGLAVWVDGVLVEQRPALQLIEVQL</sequence>
<comment type="similarity">
    <text evidence="1">Belongs to the glycosyl hydrolase 63 family.</text>
</comment>
<keyword evidence="3" id="KW-0326">Glycosidase</keyword>
<dbReference type="EMBL" id="JACATZ010000003">
    <property type="protein sequence ID" value="NWJ48291.1"/>
    <property type="molecule type" value="Genomic_DNA"/>
</dbReference>
<dbReference type="GO" id="GO:0004573">
    <property type="term" value="F:Glc3Man9GlcNAc2 oligosaccharide glucosidase activity"/>
    <property type="evidence" value="ECO:0007669"/>
    <property type="project" value="InterPro"/>
</dbReference>
<evidence type="ECO:0000313" key="5">
    <source>
        <dbReference type="EMBL" id="NWJ48291.1"/>
    </source>
</evidence>
<gene>
    <name evidence="5" type="ORF">HXX08_20745</name>
    <name evidence="6" type="ORF">OZ401_003832</name>
</gene>
<reference evidence="5 7" key="1">
    <citation type="submission" date="2020-06" db="EMBL/GenBank/DDBJ databases">
        <title>Anoxygenic phototrophic Chloroflexota member uses a Type I reaction center.</title>
        <authorList>
            <person name="Tsuji J.M."/>
            <person name="Shaw N.A."/>
            <person name="Nagashima S."/>
            <person name="Venkiteswaran J."/>
            <person name="Schiff S.L."/>
            <person name="Hanada S."/>
            <person name="Tank M."/>
            <person name="Neufeld J.D."/>
        </authorList>
    </citation>
    <scope>NUCLEOTIDE SEQUENCE [LARGE SCALE GENOMIC DNA]</scope>
    <source>
        <strain evidence="5">L227-S17</strain>
    </source>
</reference>
<evidence type="ECO:0000259" key="4">
    <source>
        <dbReference type="Pfam" id="PF22422"/>
    </source>
</evidence>
<protein>
    <recommendedName>
        <fullName evidence="4">Mannosylglycerate hydrolase MGH1-like glycoside hydrolase domain-containing protein</fullName>
    </recommendedName>
</protein>
<dbReference type="InterPro" id="IPR004888">
    <property type="entry name" value="Glycoside_hydrolase_63"/>
</dbReference>
<dbReference type="EMBL" id="CP128400">
    <property type="protein sequence ID" value="WJW68225.1"/>
    <property type="molecule type" value="Genomic_DNA"/>
</dbReference>
<organism evidence="5 7">
    <name type="scientific">Candidatus Chlorohelix allophototropha</name>
    <dbReference type="NCBI Taxonomy" id="3003348"/>
    <lineage>
        <taxon>Bacteria</taxon>
        <taxon>Bacillati</taxon>
        <taxon>Chloroflexota</taxon>
        <taxon>Chloroflexia</taxon>
        <taxon>Candidatus Chloroheliales</taxon>
        <taxon>Candidatus Chloroheliaceae</taxon>
        <taxon>Candidatus Chlorohelix</taxon>
    </lineage>
</organism>
<accession>A0A8T7M8C3</accession>
<evidence type="ECO:0000256" key="3">
    <source>
        <dbReference type="ARBA" id="ARBA00023295"/>
    </source>
</evidence>
<dbReference type="InterPro" id="IPR008928">
    <property type="entry name" value="6-hairpin_glycosidase_sf"/>
</dbReference>
<keyword evidence="8" id="KW-1185">Reference proteome</keyword>
<dbReference type="SUPFAM" id="SSF48208">
    <property type="entry name" value="Six-hairpin glycosidases"/>
    <property type="match status" value="1"/>
</dbReference>
<dbReference type="PANTHER" id="PTHR10412:SF11">
    <property type="entry name" value="MANNOSYL-OLIGOSACCHARIDE GLUCOSIDASE"/>
    <property type="match status" value="1"/>
</dbReference>
<evidence type="ECO:0000313" key="7">
    <source>
        <dbReference type="Proteomes" id="UP000521676"/>
    </source>
</evidence>
<reference evidence="6" key="2">
    <citation type="journal article" date="2024" name="Nature">
        <title>Anoxygenic phototroph of the Chloroflexota uses a type I reaction centre.</title>
        <authorList>
            <person name="Tsuji J.M."/>
            <person name="Shaw N.A."/>
            <person name="Nagashima S."/>
            <person name="Venkiteswaran J.J."/>
            <person name="Schiff S.L."/>
            <person name="Watanabe T."/>
            <person name="Fukui M."/>
            <person name="Hanada S."/>
            <person name="Tank M."/>
            <person name="Neufeld J.D."/>
        </authorList>
    </citation>
    <scope>NUCLEOTIDE SEQUENCE</scope>
    <source>
        <strain evidence="6">L227-S17</strain>
    </source>
</reference>
<evidence type="ECO:0000313" key="6">
    <source>
        <dbReference type="EMBL" id="WJW68225.1"/>
    </source>
</evidence>
<dbReference type="Proteomes" id="UP001431572">
    <property type="component" value="Chromosome 2"/>
</dbReference>
<dbReference type="AlphaFoldDB" id="A0A8T7M8C3"/>
<dbReference type="GO" id="GO:0006487">
    <property type="term" value="P:protein N-linked glycosylation"/>
    <property type="evidence" value="ECO:0007669"/>
    <property type="project" value="TreeGrafter"/>
</dbReference>
<evidence type="ECO:0000313" key="8">
    <source>
        <dbReference type="Proteomes" id="UP001431572"/>
    </source>
</evidence>
<evidence type="ECO:0000256" key="2">
    <source>
        <dbReference type="ARBA" id="ARBA00022801"/>
    </source>
</evidence>
<feature type="domain" description="Mannosylglycerate hydrolase MGH1-like glycoside hydrolase" evidence="4">
    <location>
        <begin position="401"/>
        <end position="740"/>
    </location>
</feature>
<keyword evidence="2" id="KW-0378">Hydrolase</keyword>
<dbReference type="InterPro" id="IPR012341">
    <property type="entry name" value="6hp_glycosidase-like_sf"/>
</dbReference>
<dbReference type="InterPro" id="IPR054491">
    <property type="entry name" value="MGH1-like_GH"/>
</dbReference>
<evidence type="ECO:0000256" key="1">
    <source>
        <dbReference type="ARBA" id="ARBA00010833"/>
    </source>
</evidence>
<dbReference type="Gene3D" id="1.50.10.10">
    <property type="match status" value="1"/>
</dbReference>
<dbReference type="Proteomes" id="UP000521676">
    <property type="component" value="Unassembled WGS sequence"/>
</dbReference>
<dbReference type="GO" id="GO:0009311">
    <property type="term" value="P:oligosaccharide metabolic process"/>
    <property type="evidence" value="ECO:0007669"/>
    <property type="project" value="InterPro"/>
</dbReference>
<name>A0A8T7M8C3_9CHLR</name>